<dbReference type="OrthoDB" id="1883964at2759"/>
<dbReference type="EMBL" id="ML120422">
    <property type="protein sequence ID" value="RPA95681.1"/>
    <property type="molecule type" value="Genomic_DNA"/>
</dbReference>
<feature type="compositionally biased region" description="Low complexity" evidence="2">
    <location>
        <begin position="520"/>
        <end position="566"/>
    </location>
</feature>
<name>A0A3N4JG53_9PEZI</name>
<reference evidence="3 4" key="1">
    <citation type="journal article" date="2018" name="Nat. Ecol. Evol.">
        <title>Pezizomycetes genomes reveal the molecular basis of ectomycorrhizal truffle lifestyle.</title>
        <authorList>
            <person name="Murat C."/>
            <person name="Payen T."/>
            <person name="Noel B."/>
            <person name="Kuo A."/>
            <person name="Morin E."/>
            <person name="Chen J."/>
            <person name="Kohler A."/>
            <person name="Krizsan K."/>
            <person name="Balestrini R."/>
            <person name="Da Silva C."/>
            <person name="Montanini B."/>
            <person name="Hainaut M."/>
            <person name="Levati E."/>
            <person name="Barry K.W."/>
            <person name="Belfiori B."/>
            <person name="Cichocki N."/>
            <person name="Clum A."/>
            <person name="Dockter R.B."/>
            <person name="Fauchery L."/>
            <person name="Guy J."/>
            <person name="Iotti M."/>
            <person name="Le Tacon F."/>
            <person name="Lindquist E.A."/>
            <person name="Lipzen A."/>
            <person name="Malagnac F."/>
            <person name="Mello A."/>
            <person name="Molinier V."/>
            <person name="Miyauchi S."/>
            <person name="Poulain J."/>
            <person name="Riccioni C."/>
            <person name="Rubini A."/>
            <person name="Sitrit Y."/>
            <person name="Splivallo R."/>
            <person name="Traeger S."/>
            <person name="Wang M."/>
            <person name="Zifcakova L."/>
            <person name="Wipf D."/>
            <person name="Zambonelli A."/>
            <person name="Paolocci F."/>
            <person name="Nowrousian M."/>
            <person name="Ottonello S."/>
            <person name="Baldrian P."/>
            <person name="Spatafora J.W."/>
            <person name="Henrissat B."/>
            <person name="Nagy L.G."/>
            <person name="Aury J.M."/>
            <person name="Wincker P."/>
            <person name="Grigoriev I.V."/>
            <person name="Bonfante P."/>
            <person name="Martin F.M."/>
        </authorList>
    </citation>
    <scope>NUCLEOTIDE SEQUENCE [LARGE SCALE GENOMIC DNA]</scope>
    <source>
        <strain evidence="3 4">120613-1</strain>
    </source>
</reference>
<feature type="region of interest" description="Disordered" evidence="2">
    <location>
        <begin position="676"/>
        <end position="696"/>
    </location>
</feature>
<feature type="compositionally biased region" description="Low complexity" evidence="2">
    <location>
        <begin position="96"/>
        <end position="122"/>
    </location>
</feature>
<feature type="compositionally biased region" description="Polar residues" evidence="2">
    <location>
        <begin position="15"/>
        <end position="25"/>
    </location>
</feature>
<feature type="compositionally biased region" description="Polar residues" evidence="2">
    <location>
        <begin position="753"/>
        <end position="766"/>
    </location>
</feature>
<proteinExistence type="predicted"/>
<evidence type="ECO:0000256" key="1">
    <source>
        <dbReference type="SAM" id="Coils"/>
    </source>
</evidence>
<gene>
    <name evidence="3" type="ORF">L873DRAFT_1845803</name>
</gene>
<feature type="compositionally biased region" description="Low complexity" evidence="2">
    <location>
        <begin position="135"/>
        <end position="196"/>
    </location>
</feature>
<organism evidence="3 4">
    <name type="scientific">Choiromyces venosus 120613-1</name>
    <dbReference type="NCBI Taxonomy" id="1336337"/>
    <lineage>
        <taxon>Eukaryota</taxon>
        <taxon>Fungi</taxon>
        <taxon>Dikarya</taxon>
        <taxon>Ascomycota</taxon>
        <taxon>Pezizomycotina</taxon>
        <taxon>Pezizomycetes</taxon>
        <taxon>Pezizales</taxon>
        <taxon>Tuberaceae</taxon>
        <taxon>Choiromyces</taxon>
    </lineage>
</organism>
<feature type="compositionally biased region" description="Polar residues" evidence="2">
    <location>
        <begin position="823"/>
        <end position="840"/>
    </location>
</feature>
<keyword evidence="4" id="KW-1185">Reference proteome</keyword>
<protein>
    <submittedName>
        <fullName evidence="3">Uncharacterized protein</fullName>
    </submittedName>
</protein>
<accession>A0A3N4JG53</accession>
<feature type="compositionally biased region" description="Low complexity" evidence="2">
    <location>
        <begin position="492"/>
        <end position="506"/>
    </location>
</feature>
<dbReference type="Proteomes" id="UP000276215">
    <property type="component" value="Unassembled WGS sequence"/>
</dbReference>
<feature type="region of interest" description="Disordered" evidence="2">
    <location>
        <begin position="641"/>
        <end position="663"/>
    </location>
</feature>
<feature type="compositionally biased region" description="Low complexity" evidence="2">
    <location>
        <begin position="424"/>
        <end position="433"/>
    </location>
</feature>
<feature type="compositionally biased region" description="Pro residues" evidence="2">
    <location>
        <begin position="123"/>
        <end position="134"/>
    </location>
</feature>
<feature type="region of interest" description="Disordered" evidence="2">
    <location>
        <begin position="1"/>
        <end position="576"/>
    </location>
</feature>
<evidence type="ECO:0000313" key="4">
    <source>
        <dbReference type="Proteomes" id="UP000276215"/>
    </source>
</evidence>
<feature type="compositionally biased region" description="Basic and acidic residues" evidence="2">
    <location>
        <begin position="900"/>
        <end position="909"/>
    </location>
</feature>
<evidence type="ECO:0000313" key="3">
    <source>
        <dbReference type="EMBL" id="RPA95681.1"/>
    </source>
</evidence>
<feature type="compositionally biased region" description="Polar residues" evidence="2">
    <location>
        <begin position="776"/>
        <end position="787"/>
    </location>
</feature>
<sequence length="1370" mass="152034">MTPGSAAGHGGQQNGGTDTVQSPSESHVAYIPPSLSGAGVTAYQPVNTNPAPGVYVPPPPENIPAWSTAQPDGPKKKFKYTPPVLHPEFGGVPGGSQYPPNSQQQQYQQTQPQYPSSQSQQQAPPPPPPPPPPVTSQQDNWQQQPQQQQQPGQYQQPAQQYEPQAQQQSQQHYEQQSQQQYGQQPQGFEQQAQAPPRTDPYHTNVPPTHPENQYNQKFDHLEQPQSTPTPPPTQAPAASAYHSHFSQLQQQQHQRISSPTPPPPGPQRKNTIPPMTGSSVFSSAPSDISGWEHYGGAADDEVSLVSRPETPEIAEIGGTPTHAPSGYYNEQQGGNTGFVSPPSPPRKVTGLQQSQRPGSVVSGGHAPPGRVMTPQQQQQQWQQQQQQQQPQRIMTPQQHQIHQPLQRIMTPQHQLQQPPQRIMTPQHQQQHTPQLPPNRYQQSETHQWQHQQQTQQHQQQQQPPSQQYEQQQPQRIMTPQQQQQQPPPPQPSSQSTYIEQVPGGWPQDPPPQPPQPPVPLTAQQPTQQNATQQPQYEYQQQHQPPQPPAQQSYEPAQTQQPAAPVQPEDEPNPLDALEQFYADSIHRFIDMIQAEVAATSDEEKLRVFTEFMEKEYFIRGERYPNALGDIPSRQGSVFGGMKNFDGPASTQSAEKSPKISNKDVASDVSVAPLFCGQHHHTPQNQPHPPNIPSPIHEVAYQTPKQDEFNPPERVETYQAFRPGAAPPKPQQPLEDPPVGNDSYKAFNPAVYSPPQQKPTSPASHQHQGYVPFRPNESASPPTKTVTPGNGAHAPYKAPPTKPGSRPASSGSDFVAYDAKRASTIDNRGAQSQSKRSSVIYNQPGRAQTMAPPGHGHPPEFGPPKPAPTVVDTAPYQAYVTSSEKYRSPTRAEAPNFPPEPQEKYPKSSEEYFTPSQSVELDELKLGPTPTPPILGLSTPSTVNALSTVLPANRSHKVPSTAVLDGIKKTIAEVGEDFSFIEKINTAYADALKKRLQKLEEERRVRLEEHEEYTDRLFTHHEIGYGDVNDMDQTFNAEEAEKKAKEEEAEYEKYRDEVFQKVYDKIQEGIKGLMDKYFQTINSLQDAVLGKERWMKIEGLELTDLLEGLILLRGYIERRHEKVQVAILERDRRYRKTVIQPLYASRNISKMKSMEKHFDESEKKTILEAAKQKLARTSQLMETVEEGIERGLTAELNYTEELTQAVTPLLTNPPRTGSFKADLIYTLELLSTLKEKSIKFMKAFHSASLLMNESTAEVGIAEGRDKGEVAKERLNSDEEAEKELRERVGVVDGDWDIIEGGIQGVLEILKDVPEEDVISTGGGVSLGSGHGGPNGGNPPSHGGAGGGEMSALERAKMRNRGVGSGIPYESY</sequence>
<feature type="compositionally biased region" description="Pro residues" evidence="2">
    <location>
        <begin position="507"/>
        <end position="519"/>
    </location>
</feature>
<feature type="compositionally biased region" description="Polar residues" evidence="2">
    <location>
        <begin position="276"/>
        <end position="286"/>
    </location>
</feature>
<feature type="region of interest" description="Disordered" evidence="2">
    <location>
        <begin position="1318"/>
        <end position="1370"/>
    </location>
</feature>
<dbReference type="STRING" id="1336337.A0A3N4JG53"/>
<feature type="coiled-coil region" evidence="1">
    <location>
        <begin position="988"/>
        <end position="1056"/>
    </location>
</feature>
<feature type="compositionally biased region" description="Gly residues" evidence="2">
    <location>
        <begin position="1319"/>
        <end position="1334"/>
    </location>
</feature>
<feature type="compositionally biased region" description="Low complexity" evidence="2">
    <location>
        <begin position="374"/>
        <end position="400"/>
    </location>
</feature>
<feature type="compositionally biased region" description="Low complexity" evidence="2">
    <location>
        <begin position="440"/>
        <end position="484"/>
    </location>
</feature>
<feature type="region of interest" description="Disordered" evidence="2">
    <location>
        <begin position="719"/>
        <end position="915"/>
    </location>
</feature>
<evidence type="ECO:0000256" key="2">
    <source>
        <dbReference type="SAM" id="MobiDB-lite"/>
    </source>
</evidence>
<feature type="compositionally biased region" description="Low complexity" evidence="2">
    <location>
        <begin position="235"/>
        <end position="258"/>
    </location>
</feature>
<keyword evidence="1" id="KW-0175">Coiled coil</keyword>
<feature type="compositionally biased region" description="Polar residues" evidence="2">
    <location>
        <begin position="409"/>
        <end position="419"/>
    </location>
</feature>